<comment type="subcellular location">
    <subcellularLocation>
        <location evidence="1 3">Nucleus</location>
    </subcellularLocation>
</comment>
<evidence type="ECO:0000259" key="5">
    <source>
        <dbReference type="SMART" id="SM00761"/>
    </source>
</evidence>
<dbReference type="SUPFAM" id="SSF47762">
    <property type="entry name" value="PAH2 domain"/>
    <property type="match status" value="1"/>
</dbReference>
<dbReference type="EMBL" id="CAXLJM020000038">
    <property type="protein sequence ID" value="CAL8106572.1"/>
    <property type="molecule type" value="Genomic_DNA"/>
</dbReference>
<evidence type="ECO:0000256" key="4">
    <source>
        <dbReference type="SAM" id="MobiDB-lite"/>
    </source>
</evidence>
<dbReference type="PROSITE" id="PS51477">
    <property type="entry name" value="PAH"/>
    <property type="match status" value="1"/>
</dbReference>
<dbReference type="InterPro" id="IPR036600">
    <property type="entry name" value="PAH_sf"/>
</dbReference>
<gene>
    <name evidence="6" type="ORF">ODALV1_LOCUS12398</name>
</gene>
<reference evidence="6 7" key="1">
    <citation type="submission" date="2024-08" db="EMBL/GenBank/DDBJ databases">
        <authorList>
            <person name="Cucini C."/>
            <person name="Frati F."/>
        </authorList>
    </citation>
    <scope>NUCLEOTIDE SEQUENCE [LARGE SCALE GENOMIC DNA]</scope>
</reference>
<organism evidence="6 7">
    <name type="scientific">Orchesella dallaii</name>
    <dbReference type="NCBI Taxonomy" id="48710"/>
    <lineage>
        <taxon>Eukaryota</taxon>
        <taxon>Metazoa</taxon>
        <taxon>Ecdysozoa</taxon>
        <taxon>Arthropoda</taxon>
        <taxon>Hexapoda</taxon>
        <taxon>Collembola</taxon>
        <taxon>Entomobryomorpha</taxon>
        <taxon>Entomobryoidea</taxon>
        <taxon>Orchesellidae</taxon>
        <taxon>Orchesellinae</taxon>
        <taxon>Orchesella</taxon>
    </lineage>
</organism>
<protein>
    <recommendedName>
        <fullName evidence="5">Histone deacetylase interacting domain-containing protein</fullName>
    </recommendedName>
</protein>
<dbReference type="PANTHER" id="PTHR12346">
    <property type="entry name" value="SIN3B-RELATED"/>
    <property type="match status" value="1"/>
</dbReference>
<feature type="compositionally biased region" description="Basic residues" evidence="4">
    <location>
        <begin position="166"/>
        <end position="178"/>
    </location>
</feature>
<evidence type="ECO:0000256" key="2">
    <source>
        <dbReference type="ARBA" id="ARBA00023242"/>
    </source>
</evidence>
<evidence type="ECO:0000256" key="1">
    <source>
        <dbReference type="ARBA" id="ARBA00004123"/>
    </source>
</evidence>
<proteinExistence type="predicted"/>
<accession>A0ABP1QKA1</accession>
<evidence type="ECO:0000313" key="6">
    <source>
        <dbReference type="EMBL" id="CAL8106572.1"/>
    </source>
</evidence>
<dbReference type="InterPro" id="IPR013194">
    <property type="entry name" value="HDAC_interact_dom"/>
</dbReference>
<feature type="region of interest" description="Disordered" evidence="4">
    <location>
        <begin position="155"/>
        <end position="179"/>
    </location>
</feature>
<dbReference type="Pfam" id="PF08295">
    <property type="entry name" value="Sin3_corepress"/>
    <property type="match status" value="1"/>
</dbReference>
<dbReference type="InterPro" id="IPR039774">
    <property type="entry name" value="Sin3-like"/>
</dbReference>
<keyword evidence="2 3" id="KW-0539">Nucleus</keyword>
<keyword evidence="7" id="KW-1185">Reference proteome</keyword>
<dbReference type="SMART" id="SM00761">
    <property type="entry name" value="HDAC_interact"/>
    <property type="match status" value="1"/>
</dbReference>
<evidence type="ECO:0000256" key="3">
    <source>
        <dbReference type="PROSITE-ProRule" id="PRU00810"/>
    </source>
</evidence>
<sequence>MQNYNEPASRMLRLPTWTAGNGSVEGGSVYSNRQSYFGGNCNLNGFPVPPQNPPPTPMQVFYPPPPLNSRLPVFHLRSCAPGMGTVLQQGHRELGLATGIGASSSSCHKDPVSIPIQPTLAIPSARRQRKSVFVARPCNNETETCPVDSCGAMASTGTGKSATISKRPRGRPPGKKNRLPVAQVSPLIQNLGSDTLSRMNFEPRTFDTSNYFGRNPYGPHPALFSLRHQDVAKDYEFADDQRRCKLLLEYIREKTCDYPERFNTFLNLMKLYQENGDWRTLYEDTDRLFHDYPEILTEVKNLISPSNGGRLLDDSCANNFFPGDNVFTSCVRGNARLETSSCSQRYSQNTYGHRSIPTGSEFPEGTVAAQNTDECKFVQGHRYAPNWLTNVPEPPVMPYETRPQQQHYVNPEDASTYSLEPIVLAETTVKPNISEDKNTREDIHEVCSDFDDEFHRPSTSFACSVDEGKTHVMGMQKTKKQKKVMDFRDDEETITHERVQTVRKQKKSGKLVSDPKLYGLLSAIHLFGTTANDILFQNNVGNITNDKLEEKLSRLIFNEADDTKWKTRLLRLAYPASRLTLPHVFQCLQLLLRIDTPLHFLDEEEPSSKSSSNSEDTVIDGTGEFKFVDYENFERLGKSYYQYPDSFVHPNYTGRDEHGIEVLNNKYFLVASTENKIRDKSDYETAMENLEDVRYELDMMDHTCSCAIEELTKFEKERIVPKERNRQVVQLIYANDGKIIRQGILKQPELFIPHVLKSLHVKKNEWTELRNRLNLSVNEKLRKVYNREEDMTADFNCSPNHQDDDAGENVCRGKLQFCRNLGLHSTKQSLDSLYD</sequence>
<name>A0ABP1QKA1_9HEXA</name>
<dbReference type="Proteomes" id="UP001642540">
    <property type="component" value="Unassembled WGS sequence"/>
</dbReference>
<feature type="domain" description="Histone deacetylase interacting" evidence="5">
    <location>
        <begin position="632"/>
        <end position="728"/>
    </location>
</feature>
<evidence type="ECO:0000313" key="7">
    <source>
        <dbReference type="Proteomes" id="UP001642540"/>
    </source>
</evidence>
<comment type="caution">
    <text evidence="6">The sequence shown here is derived from an EMBL/GenBank/DDBJ whole genome shotgun (WGS) entry which is preliminary data.</text>
</comment>
<feature type="compositionally biased region" description="Polar residues" evidence="4">
    <location>
        <begin position="155"/>
        <end position="164"/>
    </location>
</feature>
<dbReference type="InterPro" id="IPR003822">
    <property type="entry name" value="PAH"/>
</dbReference>